<reference evidence="2" key="1">
    <citation type="journal article" date="2017" name="Proc. Natl. Acad. Sci. U.S.A.">
        <title>Simulation of Deepwater Horizon oil plume reveals substrate specialization within a complex community of hydrocarbon degraders.</title>
        <authorList>
            <person name="Hu P."/>
            <person name="Dubinsky E.A."/>
            <person name="Probst A.J."/>
            <person name="Wang J."/>
            <person name="Sieber C.M.K."/>
            <person name="Tom L.M."/>
            <person name="Gardinali P."/>
            <person name="Banfield J.F."/>
            <person name="Atlas R.M."/>
            <person name="Andersen G.L."/>
        </authorList>
    </citation>
    <scope>NUCLEOTIDE SEQUENCE [LARGE SCALE GENOMIC DNA]</scope>
</reference>
<dbReference type="EMBL" id="MAAF01000105">
    <property type="protein sequence ID" value="OUR76053.1"/>
    <property type="molecule type" value="Genomic_DNA"/>
</dbReference>
<evidence type="ECO:0000313" key="2">
    <source>
        <dbReference type="Proteomes" id="UP000243053"/>
    </source>
</evidence>
<dbReference type="Proteomes" id="UP000243053">
    <property type="component" value="Unassembled WGS sequence"/>
</dbReference>
<gene>
    <name evidence="1" type="ORF">A9Q75_16960</name>
</gene>
<accession>A0A1Y5DZV9</accession>
<protein>
    <recommendedName>
        <fullName evidence="3">Cation transporter</fullName>
    </recommendedName>
</protein>
<evidence type="ECO:0000313" key="1">
    <source>
        <dbReference type="EMBL" id="OUR76053.1"/>
    </source>
</evidence>
<proteinExistence type="predicted"/>
<name>A0A1Y5DZV9_COLPS</name>
<dbReference type="AlphaFoldDB" id="A0A1Y5DZV9"/>
<sequence>MTDLDHRVGVRENSLVVRNLRLTNVTEKNIAVLVEEIDQMFGLDEVSFNRNKESIHLAYDAVNLNLDGIEEVIRKHGVDIHDDWWTHTKEGYYNFCDQNTKDNFEHKPWSCHRTPPGSIKRKR</sequence>
<evidence type="ECO:0008006" key="3">
    <source>
        <dbReference type="Google" id="ProtNLM"/>
    </source>
</evidence>
<organism evidence="1 2">
    <name type="scientific">Colwellia psychrerythraea</name>
    <name type="common">Vibrio psychroerythus</name>
    <dbReference type="NCBI Taxonomy" id="28229"/>
    <lineage>
        <taxon>Bacteria</taxon>
        <taxon>Pseudomonadati</taxon>
        <taxon>Pseudomonadota</taxon>
        <taxon>Gammaproteobacteria</taxon>
        <taxon>Alteromonadales</taxon>
        <taxon>Colwelliaceae</taxon>
        <taxon>Colwellia</taxon>
    </lineage>
</organism>
<comment type="caution">
    <text evidence="1">The sequence shown here is derived from an EMBL/GenBank/DDBJ whole genome shotgun (WGS) entry which is preliminary data.</text>
</comment>